<dbReference type="InterPro" id="IPR051274">
    <property type="entry name" value="3-5_Exoribonuclease"/>
</dbReference>
<accession>A0A5N5G4T5</accession>
<protein>
    <submittedName>
        <fullName evidence="5">Exonuclease domain-containing protein</fullName>
    </submittedName>
</protein>
<dbReference type="Gene3D" id="3.30.420.10">
    <property type="entry name" value="Ribonuclease H-like superfamily/Ribonuclease H"/>
    <property type="match status" value="1"/>
</dbReference>
<evidence type="ECO:0000313" key="5">
    <source>
        <dbReference type="EMBL" id="KAB2605574.1"/>
    </source>
</evidence>
<dbReference type="GO" id="GO:0000175">
    <property type="term" value="F:3'-5'-RNA exonuclease activity"/>
    <property type="evidence" value="ECO:0007669"/>
    <property type="project" value="InterPro"/>
</dbReference>
<keyword evidence="3 5" id="KW-0269">Exonuclease</keyword>
<dbReference type="SUPFAM" id="SSF53098">
    <property type="entry name" value="Ribonuclease H-like"/>
    <property type="match status" value="1"/>
</dbReference>
<reference evidence="5 6" key="1">
    <citation type="submission" date="2019-09" db="EMBL/GenBank/DDBJ databases">
        <authorList>
            <person name="Ou C."/>
        </authorList>
    </citation>
    <scope>NUCLEOTIDE SEQUENCE [LARGE SCALE GENOMIC DNA]</scope>
    <source>
        <strain evidence="5">S2</strain>
        <tissue evidence="5">Leaf</tissue>
    </source>
</reference>
<reference evidence="5 6" key="3">
    <citation type="submission" date="2019-11" db="EMBL/GenBank/DDBJ databases">
        <title>A de novo genome assembly of a pear dwarfing rootstock.</title>
        <authorList>
            <person name="Wang F."/>
            <person name="Wang J."/>
            <person name="Li S."/>
            <person name="Zhang Y."/>
            <person name="Fang M."/>
            <person name="Ma L."/>
            <person name="Zhao Y."/>
            <person name="Jiang S."/>
        </authorList>
    </citation>
    <scope>NUCLEOTIDE SEQUENCE [LARGE SCALE GENOMIC DNA]</scope>
    <source>
        <strain evidence="5">S2</strain>
        <tissue evidence="5">Leaf</tissue>
    </source>
</reference>
<dbReference type="GO" id="GO:0003676">
    <property type="term" value="F:nucleic acid binding"/>
    <property type="evidence" value="ECO:0007669"/>
    <property type="project" value="InterPro"/>
</dbReference>
<dbReference type="AlphaFoldDB" id="A0A5N5G4T5"/>
<evidence type="ECO:0000256" key="3">
    <source>
        <dbReference type="ARBA" id="ARBA00022839"/>
    </source>
</evidence>
<dbReference type="PANTHER" id="PTHR23044:SF61">
    <property type="entry name" value="3'-5' EXORIBONUCLEASE 1-RELATED"/>
    <property type="match status" value="1"/>
</dbReference>
<evidence type="ECO:0000256" key="1">
    <source>
        <dbReference type="ARBA" id="ARBA00022722"/>
    </source>
</evidence>
<evidence type="ECO:0000256" key="2">
    <source>
        <dbReference type="ARBA" id="ARBA00022801"/>
    </source>
</evidence>
<dbReference type="OrthoDB" id="448399at2759"/>
<dbReference type="InterPro" id="IPR013520">
    <property type="entry name" value="Ribonucl_H"/>
</dbReference>
<organism evidence="5 6">
    <name type="scientific">Pyrus ussuriensis x Pyrus communis</name>
    <dbReference type="NCBI Taxonomy" id="2448454"/>
    <lineage>
        <taxon>Eukaryota</taxon>
        <taxon>Viridiplantae</taxon>
        <taxon>Streptophyta</taxon>
        <taxon>Embryophyta</taxon>
        <taxon>Tracheophyta</taxon>
        <taxon>Spermatophyta</taxon>
        <taxon>Magnoliopsida</taxon>
        <taxon>eudicotyledons</taxon>
        <taxon>Gunneridae</taxon>
        <taxon>Pentapetalae</taxon>
        <taxon>rosids</taxon>
        <taxon>fabids</taxon>
        <taxon>Rosales</taxon>
        <taxon>Rosaceae</taxon>
        <taxon>Amygdaloideae</taxon>
        <taxon>Maleae</taxon>
        <taxon>Pyrus</taxon>
    </lineage>
</organism>
<dbReference type="Pfam" id="PF00929">
    <property type="entry name" value="RNase_T"/>
    <property type="match status" value="1"/>
</dbReference>
<evidence type="ECO:0000259" key="4">
    <source>
        <dbReference type="SMART" id="SM00479"/>
    </source>
</evidence>
<comment type="caution">
    <text evidence="5">The sequence shown here is derived from an EMBL/GenBank/DDBJ whole genome shotgun (WGS) entry which is preliminary data.</text>
</comment>
<dbReference type="InterPro" id="IPR047201">
    <property type="entry name" value="ERI-1_3'hExo-like"/>
</dbReference>
<proteinExistence type="predicted"/>
<dbReference type="InterPro" id="IPR012337">
    <property type="entry name" value="RNaseH-like_sf"/>
</dbReference>
<dbReference type="EMBL" id="SMOL01000559">
    <property type="protein sequence ID" value="KAB2605574.1"/>
    <property type="molecule type" value="Genomic_DNA"/>
</dbReference>
<evidence type="ECO:0000313" key="6">
    <source>
        <dbReference type="Proteomes" id="UP000327157"/>
    </source>
</evidence>
<dbReference type="InterPro" id="IPR036397">
    <property type="entry name" value="RNaseH_sf"/>
</dbReference>
<gene>
    <name evidence="5" type="ORF">D8674_005291</name>
</gene>
<feature type="domain" description="Exonuclease" evidence="4">
    <location>
        <begin position="396"/>
        <end position="581"/>
    </location>
</feature>
<dbReference type="FunFam" id="3.30.420.10:FF:000096">
    <property type="entry name" value="Uncharacterized exonuclease domain-containing protein At3g15140"/>
    <property type="match status" value="1"/>
</dbReference>
<dbReference type="Proteomes" id="UP000327157">
    <property type="component" value="Chromosome 11"/>
</dbReference>
<reference evidence="6" key="2">
    <citation type="submission" date="2019-10" db="EMBL/GenBank/DDBJ databases">
        <title>A de novo genome assembly of a pear dwarfing rootstock.</title>
        <authorList>
            <person name="Wang F."/>
            <person name="Wang J."/>
            <person name="Li S."/>
            <person name="Zhang Y."/>
            <person name="Fang M."/>
            <person name="Ma L."/>
            <person name="Zhao Y."/>
            <person name="Jiang S."/>
        </authorList>
    </citation>
    <scope>NUCLEOTIDE SEQUENCE [LARGE SCALE GENOMIC DNA]</scope>
</reference>
<keyword evidence="2" id="KW-0378">Hydrolase</keyword>
<name>A0A5N5G4T5_9ROSA</name>
<sequence>MALTSRTHGVTGRIRTATSNLHEDNQSLISDIGKAFSLMKKIAVDFERAKQFERVKELENAVELVDTYEDCSHFSSAIESVGVIYQPGPELTDFDKLFKNEVVQLKANSSSVPQNHPLMREFREAVWDRSFVLTVVKVTTDIRVSNPSFAACFVLPSFLNLQKSRDLRGNNTRCPVAACPANLQLDKAKHDPLLAAEIDDLRKIQNQSVMTDVMDVSEFEEVTCFDDIADVVVESTSSSLYSISETGGDSIFNLPIKGNDGPLSKTATHRATETQRIEGKAAVMAFPRARLFTLPFLPSLFSTTLKPFLPISPFLTRPPVRSLAALASVSASETQDSPAPRKTGKRWKPMCLYYTQGKCTMMEDPMHMEKFNHNCSRDLEVTNPMSNSIRFQNLDFFLVLDLEGKVEILEFPVLMIDAKTMNVVDFFHRFVRPTEMSEARINEYIEGKYGKFGVDRVWHDTAIPFKDVLQQFEAWLIQHQLWGEELGGCLNRAAFVTCGNWDLKTKVPQQCKVSRMKLPSYFMEWINIKDVYLNFYKRRATGMMTMMKELQIPLLGSHHLGFDDSKNIARVLQHMLADGAVIQISARRNPDSPENVEFLFKNRIR</sequence>
<dbReference type="CDD" id="cd06133">
    <property type="entry name" value="ERI-1_3'hExo_like"/>
    <property type="match status" value="1"/>
</dbReference>
<keyword evidence="1" id="KW-0540">Nuclease</keyword>
<dbReference type="SMART" id="SM00479">
    <property type="entry name" value="EXOIII"/>
    <property type="match status" value="1"/>
</dbReference>
<dbReference type="PANTHER" id="PTHR23044">
    <property type="entry name" value="3'-5' EXONUCLEASE ERI1-RELATED"/>
    <property type="match status" value="1"/>
</dbReference>
<keyword evidence="6" id="KW-1185">Reference proteome</keyword>